<evidence type="ECO:0000313" key="2">
    <source>
        <dbReference type="Proteomes" id="UP000499080"/>
    </source>
</evidence>
<dbReference type="OrthoDB" id="1101576at2759"/>
<comment type="caution">
    <text evidence="1">The sequence shown here is derived from an EMBL/GenBank/DDBJ whole genome shotgun (WGS) entry which is preliminary data.</text>
</comment>
<proteinExistence type="predicted"/>
<dbReference type="AlphaFoldDB" id="A0A4Y2CFP1"/>
<dbReference type="PANTHER" id="PTHR45913:SF19">
    <property type="entry name" value="LOW QUALITY PROTEIN: ZINC FINGER BED DOMAIN-CONTAINING PROTEIN 5-LIKE"/>
    <property type="match status" value="1"/>
</dbReference>
<dbReference type="EMBL" id="BGPR01000183">
    <property type="protein sequence ID" value="GBM02764.1"/>
    <property type="molecule type" value="Genomic_DNA"/>
</dbReference>
<name>A0A4Y2CFP1_ARAVE</name>
<keyword evidence="2" id="KW-1185">Reference proteome</keyword>
<gene>
    <name evidence="1" type="ORF">AVEN_40830_1</name>
</gene>
<accession>A0A4Y2CFP1</accession>
<evidence type="ECO:0008006" key="3">
    <source>
        <dbReference type="Google" id="ProtNLM"/>
    </source>
</evidence>
<dbReference type="PANTHER" id="PTHR45913">
    <property type="entry name" value="EPM2A-INTERACTING PROTEIN 1"/>
    <property type="match status" value="1"/>
</dbReference>
<evidence type="ECO:0000313" key="1">
    <source>
        <dbReference type="EMBL" id="GBM02764.1"/>
    </source>
</evidence>
<sequence>MRRHFEEVHPECKDKPTDFYRRKYIELSKVQKCISHHSKTVNEKALMASYLVSYRIAQAGPQTEAQTVAENLIKPCVKDIIEYMLDEKAAKVIDTIPLPNDTISQRIGESRECESYFNFSYKIH</sequence>
<protein>
    <recommendedName>
        <fullName evidence="3">Zinc finger BED domain-containing protein 5</fullName>
    </recommendedName>
</protein>
<organism evidence="1 2">
    <name type="scientific">Araneus ventricosus</name>
    <name type="common">Orbweaver spider</name>
    <name type="synonym">Epeira ventricosa</name>
    <dbReference type="NCBI Taxonomy" id="182803"/>
    <lineage>
        <taxon>Eukaryota</taxon>
        <taxon>Metazoa</taxon>
        <taxon>Ecdysozoa</taxon>
        <taxon>Arthropoda</taxon>
        <taxon>Chelicerata</taxon>
        <taxon>Arachnida</taxon>
        <taxon>Araneae</taxon>
        <taxon>Araneomorphae</taxon>
        <taxon>Entelegynae</taxon>
        <taxon>Araneoidea</taxon>
        <taxon>Araneidae</taxon>
        <taxon>Araneus</taxon>
    </lineage>
</organism>
<reference evidence="1 2" key="1">
    <citation type="journal article" date="2019" name="Sci. Rep.">
        <title>Orb-weaving spider Araneus ventricosus genome elucidates the spidroin gene catalogue.</title>
        <authorList>
            <person name="Kono N."/>
            <person name="Nakamura H."/>
            <person name="Ohtoshi R."/>
            <person name="Moran D.A.P."/>
            <person name="Shinohara A."/>
            <person name="Yoshida Y."/>
            <person name="Fujiwara M."/>
            <person name="Mori M."/>
            <person name="Tomita M."/>
            <person name="Arakawa K."/>
        </authorList>
    </citation>
    <scope>NUCLEOTIDE SEQUENCE [LARGE SCALE GENOMIC DNA]</scope>
</reference>
<dbReference type="Proteomes" id="UP000499080">
    <property type="component" value="Unassembled WGS sequence"/>
</dbReference>